<dbReference type="RefSeq" id="WP_011524690.1">
    <property type="nucleotide sequence ID" value="NC_008009.1"/>
</dbReference>
<dbReference type="KEGG" id="aba:Acid345_3891"/>
<proteinExistence type="inferred from homology"/>
<accession>Q1IJQ9</accession>
<dbReference type="eggNOG" id="COG2135">
    <property type="taxonomic scope" value="Bacteria"/>
</dbReference>
<evidence type="ECO:0000256" key="3">
    <source>
        <dbReference type="ARBA" id="ARBA00022763"/>
    </source>
</evidence>
<dbReference type="Gene3D" id="3.90.1680.10">
    <property type="entry name" value="SOS response associated peptidase-like"/>
    <property type="match status" value="1"/>
</dbReference>
<dbReference type="InterPro" id="IPR036590">
    <property type="entry name" value="SRAP-like"/>
</dbReference>
<gene>
    <name evidence="9" type="ordered locus">Acid345_3891</name>
</gene>
<dbReference type="HOGENOM" id="CLU_035990_6_2_0"/>
<dbReference type="Proteomes" id="UP000002432">
    <property type="component" value="Chromosome"/>
</dbReference>
<keyword evidence="3" id="KW-0227">DNA damage</keyword>
<dbReference type="GO" id="GO:0003697">
    <property type="term" value="F:single-stranded DNA binding"/>
    <property type="evidence" value="ECO:0007669"/>
    <property type="project" value="InterPro"/>
</dbReference>
<dbReference type="GO" id="GO:0006508">
    <property type="term" value="P:proteolysis"/>
    <property type="evidence" value="ECO:0007669"/>
    <property type="project" value="UniProtKB-KW"/>
</dbReference>
<keyword evidence="2 8" id="KW-0645">Protease</keyword>
<evidence type="ECO:0000256" key="1">
    <source>
        <dbReference type="ARBA" id="ARBA00008136"/>
    </source>
</evidence>
<keyword evidence="7" id="KW-0456">Lyase</keyword>
<evidence type="ECO:0000256" key="6">
    <source>
        <dbReference type="ARBA" id="ARBA00023125"/>
    </source>
</evidence>
<dbReference type="GO" id="GO:0016829">
    <property type="term" value="F:lyase activity"/>
    <property type="evidence" value="ECO:0007669"/>
    <property type="project" value="UniProtKB-KW"/>
</dbReference>
<keyword evidence="4 8" id="KW-0378">Hydrolase</keyword>
<dbReference type="EMBL" id="CP000360">
    <property type="protein sequence ID" value="ABF42891.1"/>
    <property type="molecule type" value="Genomic_DNA"/>
</dbReference>
<dbReference type="AlphaFoldDB" id="Q1IJQ9"/>
<evidence type="ECO:0000256" key="4">
    <source>
        <dbReference type="ARBA" id="ARBA00022801"/>
    </source>
</evidence>
<keyword evidence="6" id="KW-0238">DNA-binding</keyword>
<evidence type="ECO:0000256" key="7">
    <source>
        <dbReference type="ARBA" id="ARBA00023239"/>
    </source>
</evidence>
<dbReference type="GO" id="GO:0106300">
    <property type="term" value="P:protein-DNA covalent cross-linking repair"/>
    <property type="evidence" value="ECO:0007669"/>
    <property type="project" value="InterPro"/>
</dbReference>
<organism evidence="9 10">
    <name type="scientific">Koribacter versatilis (strain Ellin345)</name>
    <dbReference type="NCBI Taxonomy" id="204669"/>
    <lineage>
        <taxon>Bacteria</taxon>
        <taxon>Pseudomonadati</taxon>
        <taxon>Acidobacteriota</taxon>
        <taxon>Terriglobia</taxon>
        <taxon>Terriglobales</taxon>
        <taxon>Candidatus Korobacteraceae</taxon>
        <taxon>Candidatus Korobacter</taxon>
    </lineage>
</organism>
<dbReference type="EC" id="3.4.-.-" evidence="8"/>
<protein>
    <recommendedName>
        <fullName evidence="8">Abasic site processing protein</fullName>
        <ecNumber evidence="8">3.4.-.-</ecNumber>
    </recommendedName>
</protein>
<name>Q1IJQ9_KORVE</name>
<comment type="similarity">
    <text evidence="1 8">Belongs to the SOS response-associated peptidase family.</text>
</comment>
<dbReference type="PANTHER" id="PTHR13604:SF0">
    <property type="entry name" value="ABASIC SITE PROCESSING PROTEIN HMCES"/>
    <property type="match status" value="1"/>
</dbReference>
<dbReference type="STRING" id="204669.Acid345_3891"/>
<dbReference type="Pfam" id="PF02586">
    <property type="entry name" value="SRAP"/>
    <property type="match status" value="1"/>
</dbReference>
<evidence type="ECO:0000313" key="10">
    <source>
        <dbReference type="Proteomes" id="UP000002432"/>
    </source>
</evidence>
<dbReference type="PANTHER" id="PTHR13604">
    <property type="entry name" value="DC12-RELATED"/>
    <property type="match status" value="1"/>
</dbReference>
<dbReference type="OrthoDB" id="9782620at2"/>
<evidence type="ECO:0000256" key="2">
    <source>
        <dbReference type="ARBA" id="ARBA00022670"/>
    </source>
</evidence>
<dbReference type="InterPro" id="IPR003738">
    <property type="entry name" value="SRAP"/>
</dbReference>
<sequence>MCGRYRLTRKKEILAEHFGIEPPDNWQPRYNVAPGQEVPVIRQDAEQPRRYGSNMKWGLIPFWSKDPNIGFKMINARSEGITERAAFKEALKKRRCLIPADGFYEWQKSGNKKRPFCFTMSDESPFAFAGLWERWKNPEGQWIETCSIITTTPNKLTEDVHDRMPVILHPDDYDLWLDPGFQKTEDLVALLKPYDPEAMSRYEVSDRVNAVKNDDPECVAPVQPEPPEAQATLFG</sequence>
<dbReference type="SUPFAM" id="SSF143081">
    <property type="entry name" value="BB1717-like"/>
    <property type="match status" value="1"/>
</dbReference>
<reference evidence="9 10" key="1">
    <citation type="journal article" date="2009" name="Appl. Environ. Microbiol.">
        <title>Three genomes from the phylum Acidobacteria provide insight into the lifestyles of these microorganisms in soils.</title>
        <authorList>
            <person name="Ward N.L."/>
            <person name="Challacombe J.F."/>
            <person name="Janssen P.H."/>
            <person name="Henrissat B."/>
            <person name="Coutinho P.M."/>
            <person name="Wu M."/>
            <person name="Xie G."/>
            <person name="Haft D.H."/>
            <person name="Sait M."/>
            <person name="Badger J."/>
            <person name="Barabote R.D."/>
            <person name="Bradley B."/>
            <person name="Brettin T.S."/>
            <person name="Brinkac L.M."/>
            <person name="Bruce D."/>
            <person name="Creasy T."/>
            <person name="Daugherty S.C."/>
            <person name="Davidsen T.M."/>
            <person name="DeBoy R.T."/>
            <person name="Detter J.C."/>
            <person name="Dodson R.J."/>
            <person name="Durkin A.S."/>
            <person name="Ganapathy A."/>
            <person name="Gwinn-Giglio M."/>
            <person name="Han C.S."/>
            <person name="Khouri H."/>
            <person name="Kiss H."/>
            <person name="Kothari S.P."/>
            <person name="Madupu R."/>
            <person name="Nelson K.E."/>
            <person name="Nelson W.C."/>
            <person name="Paulsen I."/>
            <person name="Penn K."/>
            <person name="Ren Q."/>
            <person name="Rosovitz M.J."/>
            <person name="Selengut J.D."/>
            <person name="Shrivastava S."/>
            <person name="Sullivan S.A."/>
            <person name="Tapia R."/>
            <person name="Thompson L.S."/>
            <person name="Watkins K.L."/>
            <person name="Yang Q."/>
            <person name="Yu C."/>
            <person name="Zafar N."/>
            <person name="Zhou L."/>
            <person name="Kuske C.R."/>
        </authorList>
    </citation>
    <scope>NUCLEOTIDE SEQUENCE [LARGE SCALE GENOMIC DNA]</scope>
    <source>
        <strain evidence="9 10">Ellin345</strain>
    </source>
</reference>
<evidence type="ECO:0000256" key="8">
    <source>
        <dbReference type="RuleBase" id="RU364100"/>
    </source>
</evidence>
<evidence type="ECO:0000256" key="5">
    <source>
        <dbReference type="ARBA" id="ARBA00023124"/>
    </source>
</evidence>
<keyword evidence="10" id="KW-1185">Reference proteome</keyword>
<evidence type="ECO:0000313" key="9">
    <source>
        <dbReference type="EMBL" id="ABF42891.1"/>
    </source>
</evidence>
<keyword evidence="5" id="KW-0190">Covalent protein-DNA linkage</keyword>
<dbReference type="EnsemblBacteria" id="ABF42891">
    <property type="protein sequence ID" value="ABF42891"/>
    <property type="gene ID" value="Acid345_3891"/>
</dbReference>
<dbReference type="GO" id="GO:0008233">
    <property type="term" value="F:peptidase activity"/>
    <property type="evidence" value="ECO:0007669"/>
    <property type="project" value="UniProtKB-KW"/>
</dbReference>